<dbReference type="PANTHER" id="PTHR24229:SF40">
    <property type="entry name" value="ALLATOSTATIN C RECEPTOR 1-RELATED"/>
    <property type="match status" value="1"/>
</dbReference>
<feature type="domain" description="G-protein coupled receptors family 1 profile" evidence="11">
    <location>
        <begin position="43"/>
        <end position="319"/>
    </location>
</feature>
<dbReference type="OrthoDB" id="6076970at2759"/>
<gene>
    <name evidence="12" type="ORF">CAEBREN_07454</name>
</gene>
<accession>G0MIE0</accession>
<dbReference type="AlphaFoldDB" id="G0MIE0"/>
<dbReference type="InParanoid" id="G0MIE0"/>
<evidence type="ECO:0000256" key="3">
    <source>
        <dbReference type="ARBA" id="ARBA00022692"/>
    </source>
</evidence>
<dbReference type="FunCoup" id="G0MIE0">
    <property type="interactions" value="120"/>
</dbReference>
<organism evidence="13">
    <name type="scientific">Caenorhabditis brenneri</name>
    <name type="common">Nematode worm</name>
    <dbReference type="NCBI Taxonomy" id="135651"/>
    <lineage>
        <taxon>Eukaryota</taxon>
        <taxon>Metazoa</taxon>
        <taxon>Ecdysozoa</taxon>
        <taxon>Nematoda</taxon>
        <taxon>Chromadorea</taxon>
        <taxon>Rhabditida</taxon>
        <taxon>Rhabditina</taxon>
        <taxon>Rhabditomorpha</taxon>
        <taxon>Rhabditoidea</taxon>
        <taxon>Rhabditidae</taxon>
        <taxon>Peloderinae</taxon>
        <taxon>Caenorhabditis</taxon>
    </lineage>
</organism>
<dbReference type="GO" id="GO:0004930">
    <property type="term" value="F:G protein-coupled receptor activity"/>
    <property type="evidence" value="ECO:0007669"/>
    <property type="project" value="UniProtKB-KW"/>
</dbReference>
<evidence type="ECO:0000256" key="2">
    <source>
        <dbReference type="ARBA" id="ARBA00022475"/>
    </source>
</evidence>
<comment type="subcellular location">
    <subcellularLocation>
        <location evidence="1">Cell membrane</location>
        <topology evidence="1">Multi-pass membrane protein</topology>
    </subcellularLocation>
</comment>
<dbReference type="InterPro" id="IPR000276">
    <property type="entry name" value="GPCR_Rhodpsn"/>
</dbReference>
<dbReference type="InterPro" id="IPR017452">
    <property type="entry name" value="GPCR_Rhodpsn_7TM"/>
</dbReference>
<evidence type="ECO:0000259" key="11">
    <source>
        <dbReference type="PROSITE" id="PS50262"/>
    </source>
</evidence>
<proteinExistence type="inferred from homology"/>
<keyword evidence="4 10" id="KW-1133">Transmembrane helix</keyword>
<evidence type="ECO:0000313" key="12">
    <source>
        <dbReference type="EMBL" id="EGT59516.1"/>
    </source>
</evidence>
<feature type="transmembrane region" description="Helical" evidence="10">
    <location>
        <begin position="295"/>
        <end position="322"/>
    </location>
</feature>
<comment type="similarity">
    <text evidence="9">Belongs to the G-protein coupled receptor 1 family.</text>
</comment>
<evidence type="ECO:0000313" key="13">
    <source>
        <dbReference type="Proteomes" id="UP000008068"/>
    </source>
</evidence>
<dbReference type="PRINTS" id="PR00237">
    <property type="entry name" value="GPCRRHODOPSN"/>
</dbReference>
<feature type="transmembrane region" description="Helical" evidence="10">
    <location>
        <begin position="257"/>
        <end position="280"/>
    </location>
</feature>
<feature type="transmembrane region" description="Helical" evidence="10">
    <location>
        <begin position="101"/>
        <end position="122"/>
    </location>
</feature>
<dbReference type="Gene3D" id="1.20.1070.10">
    <property type="entry name" value="Rhodopsin 7-helix transmembrane proteins"/>
    <property type="match status" value="1"/>
</dbReference>
<evidence type="ECO:0000256" key="7">
    <source>
        <dbReference type="ARBA" id="ARBA00023170"/>
    </source>
</evidence>
<dbReference type="STRING" id="135651.G0MIE0"/>
<dbReference type="eggNOG" id="KOG3656">
    <property type="taxonomic scope" value="Eukaryota"/>
</dbReference>
<dbReference type="Pfam" id="PF00001">
    <property type="entry name" value="7tm_1"/>
    <property type="match status" value="1"/>
</dbReference>
<dbReference type="Proteomes" id="UP000008068">
    <property type="component" value="Unassembled WGS sequence"/>
</dbReference>
<keyword evidence="8 9" id="KW-0807">Transducer</keyword>
<evidence type="ECO:0000256" key="10">
    <source>
        <dbReference type="SAM" id="Phobius"/>
    </source>
</evidence>
<evidence type="ECO:0000256" key="9">
    <source>
        <dbReference type="RuleBase" id="RU000688"/>
    </source>
</evidence>
<dbReference type="OMA" id="RTISNIY"/>
<keyword evidence="3 9" id="KW-0812">Transmembrane</keyword>
<name>G0MIE0_CAEBE</name>
<dbReference type="SUPFAM" id="SSF81321">
    <property type="entry name" value="Family A G protein-coupled receptor-like"/>
    <property type="match status" value="1"/>
</dbReference>
<feature type="transmembrane region" description="Helical" evidence="10">
    <location>
        <begin position="215"/>
        <end position="236"/>
    </location>
</feature>
<sequence>MNQTHEQSFTEVIDPVPHSVFQISIKTAAHLTWSVTALIGIPANLFVLAAIVYFRDMRTISNIYIFNLAVADLLFLCGIPVSLFGRTARDGWVWGPVMCKLYISGNAVSQFASAVFIAILSCDRYLAVCRPIQSKSFRTTQAALVLSVGAWIMVIIEMTPLFLFVKLIKSSSGGGSCMLFVGNVTVLESENEINVTVLNEIEQNMLASRRFFTSYTFALSYLIPLVTVWYFYFKIIQKMCQRKRQMQTKRTGTKKRTTKVTIMGLAIVISYTLCWLPFWIVQWSIEANLFQKSKFLLFCSTHFAFALQYINSAANPFLYVFLSDSFQKNIQKLLRTAKPDKQNTVKNGNEPLDTSRMLTVTTNPLCSSSTSESHYSC</sequence>
<keyword evidence="5 9" id="KW-0297">G-protein coupled receptor</keyword>
<keyword evidence="7 9" id="KW-0675">Receptor</keyword>
<dbReference type="GO" id="GO:0042277">
    <property type="term" value="F:peptide binding"/>
    <property type="evidence" value="ECO:0007669"/>
    <property type="project" value="TreeGrafter"/>
</dbReference>
<keyword evidence="6 10" id="KW-0472">Membrane</keyword>
<dbReference type="PROSITE" id="PS00237">
    <property type="entry name" value="G_PROTEIN_RECEP_F1_1"/>
    <property type="match status" value="1"/>
</dbReference>
<keyword evidence="2" id="KW-1003">Cell membrane</keyword>
<evidence type="ECO:0000256" key="4">
    <source>
        <dbReference type="ARBA" id="ARBA00022989"/>
    </source>
</evidence>
<feature type="transmembrane region" description="Helical" evidence="10">
    <location>
        <begin position="31"/>
        <end position="54"/>
    </location>
</feature>
<evidence type="ECO:0000256" key="5">
    <source>
        <dbReference type="ARBA" id="ARBA00023040"/>
    </source>
</evidence>
<keyword evidence="13" id="KW-1185">Reference proteome</keyword>
<dbReference type="PROSITE" id="PS50262">
    <property type="entry name" value="G_PROTEIN_RECEP_F1_2"/>
    <property type="match status" value="1"/>
</dbReference>
<protein>
    <recommendedName>
        <fullName evidence="11">G-protein coupled receptors family 1 profile domain-containing protein</fullName>
    </recommendedName>
</protein>
<feature type="transmembrane region" description="Helical" evidence="10">
    <location>
        <begin position="143"/>
        <end position="165"/>
    </location>
</feature>
<dbReference type="HOGENOM" id="CLU_009579_8_0_1"/>
<dbReference type="PANTHER" id="PTHR24229">
    <property type="entry name" value="NEUROPEPTIDES RECEPTOR"/>
    <property type="match status" value="1"/>
</dbReference>
<dbReference type="EMBL" id="GL379795">
    <property type="protein sequence ID" value="EGT59516.1"/>
    <property type="molecule type" value="Genomic_DNA"/>
</dbReference>
<dbReference type="GO" id="GO:0043005">
    <property type="term" value="C:neuron projection"/>
    <property type="evidence" value="ECO:0007669"/>
    <property type="project" value="TreeGrafter"/>
</dbReference>
<dbReference type="GO" id="GO:0005886">
    <property type="term" value="C:plasma membrane"/>
    <property type="evidence" value="ECO:0007669"/>
    <property type="project" value="UniProtKB-SubCell"/>
</dbReference>
<reference evidence="13" key="1">
    <citation type="submission" date="2011-07" db="EMBL/GenBank/DDBJ databases">
        <authorList>
            <consortium name="Caenorhabditis brenneri Sequencing and Analysis Consortium"/>
            <person name="Wilson R.K."/>
        </authorList>
    </citation>
    <scope>NUCLEOTIDE SEQUENCE [LARGE SCALE GENOMIC DNA]</scope>
    <source>
        <strain evidence="13">PB2801</strain>
    </source>
</reference>
<evidence type="ECO:0000256" key="8">
    <source>
        <dbReference type="ARBA" id="ARBA00023224"/>
    </source>
</evidence>
<evidence type="ECO:0000256" key="1">
    <source>
        <dbReference type="ARBA" id="ARBA00004651"/>
    </source>
</evidence>
<feature type="transmembrane region" description="Helical" evidence="10">
    <location>
        <begin position="63"/>
        <end position="81"/>
    </location>
</feature>
<evidence type="ECO:0000256" key="6">
    <source>
        <dbReference type="ARBA" id="ARBA00023136"/>
    </source>
</evidence>